<comment type="pathway">
    <text evidence="1 8">Lipid metabolism; fatty acid biosynthesis.</text>
</comment>
<dbReference type="PANTHER" id="PTHR45266">
    <property type="entry name" value="OXALOACETATE DECARBOXYLASE ALPHA CHAIN"/>
    <property type="match status" value="1"/>
</dbReference>
<evidence type="ECO:0000313" key="12">
    <source>
        <dbReference type="Proteomes" id="UP000671828"/>
    </source>
</evidence>
<dbReference type="GO" id="GO:0009317">
    <property type="term" value="C:acetyl-CoA carboxylase complex"/>
    <property type="evidence" value="ECO:0007669"/>
    <property type="project" value="InterPro"/>
</dbReference>
<comment type="function">
    <text evidence="8">This protein is a component of the acetyl coenzyme A carboxylase complex; first, biotin carboxylase catalyzes the carboxylation of the carrier protein and then the transcarboxylase transfers the carboxyl group to form malonyl-CoA.</text>
</comment>
<dbReference type="InterPro" id="IPR000089">
    <property type="entry name" value="Biotin_lipoyl"/>
</dbReference>
<name>A0A8T8I1G0_9PSEU</name>
<dbReference type="AlphaFoldDB" id="A0A8T8I1G0"/>
<gene>
    <name evidence="11" type="primary">accB</name>
    <name evidence="11" type="ORF">J7S33_06430</name>
</gene>
<keyword evidence="11" id="KW-0436">Ligase</keyword>
<keyword evidence="3 8" id="KW-0444">Lipid biosynthesis</keyword>
<dbReference type="SUPFAM" id="SSF51230">
    <property type="entry name" value="Single hybrid motif"/>
    <property type="match status" value="1"/>
</dbReference>
<evidence type="ECO:0000259" key="10">
    <source>
        <dbReference type="PROSITE" id="PS50968"/>
    </source>
</evidence>
<dbReference type="EMBL" id="CP072788">
    <property type="protein sequence ID" value="QTR04507.1"/>
    <property type="molecule type" value="Genomic_DNA"/>
</dbReference>
<evidence type="ECO:0000256" key="6">
    <source>
        <dbReference type="ARBA" id="ARBA00023160"/>
    </source>
</evidence>
<accession>A0A8T8I1G0</accession>
<dbReference type="InterPro" id="IPR001882">
    <property type="entry name" value="Biotin_BS"/>
</dbReference>
<dbReference type="GO" id="GO:0003989">
    <property type="term" value="F:acetyl-CoA carboxylase activity"/>
    <property type="evidence" value="ECO:0007669"/>
    <property type="project" value="InterPro"/>
</dbReference>
<reference evidence="11" key="1">
    <citation type="submission" date="2021-04" db="EMBL/GenBank/DDBJ databases">
        <title>Saccharothrix algeriensis WGS.</title>
        <authorList>
            <person name="Stuskova K."/>
            <person name="Hakalova E."/>
            <person name="Tebbal A.B."/>
            <person name="Eichmeier A."/>
        </authorList>
    </citation>
    <scope>NUCLEOTIDE SEQUENCE</scope>
    <source>
        <strain evidence="11">NRRL B-24137</strain>
    </source>
</reference>
<evidence type="ECO:0000256" key="4">
    <source>
        <dbReference type="ARBA" id="ARBA00022832"/>
    </source>
</evidence>
<dbReference type="NCBIfam" id="TIGR00531">
    <property type="entry name" value="BCCP"/>
    <property type="match status" value="1"/>
</dbReference>
<feature type="region of interest" description="Disordered" evidence="9">
    <location>
        <begin position="48"/>
        <end position="73"/>
    </location>
</feature>
<proteinExistence type="predicted"/>
<evidence type="ECO:0000256" key="7">
    <source>
        <dbReference type="ARBA" id="ARBA00023267"/>
    </source>
</evidence>
<dbReference type="Gene3D" id="2.40.50.100">
    <property type="match status" value="1"/>
</dbReference>
<dbReference type="PROSITE" id="PS00188">
    <property type="entry name" value="BIOTIN"/>
    <property type="match status" value="1"/>
</dbReference>
<dbReference type="PANTHER" id="PTHR45266:SF3">
    <property type="entry name" value="OXALOACETATE DECARBOXYLASE ALPHA CHAIN"/>
    <property type="match status" value="1"/>
</dbReference>
<dbReference type="Proteomes" id="UP000671828">
    <property type="component" value="Chromosome"/>
</dbReference>
<dbReference type="PRINTS" id="PR01071">
    <property type="entry name" value="ACOABIOTINCC"/>
</dbReference>
<keyword evidence="5 8" id="KW-0443">Lipid metabolism</keyword>
<organism evidence="11 12">
    <name type="scientific">Saccharothrix algeriensis</name>
    <dbReference type="NCBI Taxonomy" id="173560"/>
    <lineage>
        <taxon>Bacteria</taxon>
        <taxon>Bacillati</taxon>
        <taxon>Actinomycetota</taxon>
        <taxon>Actinomycetes</taxon>
        <taxon>Pseudonocardiales</taxon>
        <taxon>Pseudonocardiaceae</taxon>
        <taxon>Saccharothrix</taxon>
    </lineage>
</organism>
<keyword evidence="4 8" id="KW-0276">Fatty acid metabolism</keyword>
<evidence type="ECO:0000256" key="8">
    <source>
        <dbReference type="RuleBase" id="RU364072"/>
    </source>
</evidence>
<feature type="compositionally biased region" description="Pro residues" evidence="9">
    <location>
        <begin position="53"/>
        <end position="67"/>
    </location>
</feature>
<dbReference type="InterPro" id="IPR011053">
    <property type="entry name" value="Single_hybrid_motif"/>
</dbReference>
<keyword evidence="6 8" id="KW-0275">Fatty acid biosynthesis</keyword>
<evidence type="ECO:0000256" key="2">
    <source>
        <dbReference type="ARBA" id="ARBA00017562"/>
    </source>
</evidence>
<evidence type="ECO:0000256" key="9">
    <source>
        <dbReference type="SAM" id="MobiDB-lite"/>
    </source>
</evidence>
<dbReference type="Pfam" id="PF00364">
    <property type="entry name" value="Biotin_lipoyl"/>
    <property type="match status" value="1"/>
</dbReference>
<evidence type="ECO:0000256" key="1">
    <source>
        <dbReference type="ARBA" id="ARBA00005194"/>
    </source>
</evidence>
<dbReference type="InterPro" id="IPR001249">
    <property type="entry name" value="AcCoA_biotinCC"/>
</dbReference>
<dbReference type="GO" id="GO:0006633">
    <property type="term" value="P:fatty acid biosynthetic process"/>
    <property type="evidence" value="ECO:0007669"/>
    <property type="project" value="UniProtKB-KW"/>
</dbReference>
<evidence type="ECO:0000256" key="3">
    <source>
        <dbReference type="ARBA" id="ARBA00022516"/>
    </source>
</evidence>
<evidence type="ECO:0000256" key="5">
    <source>
        <dbReference type="ARBA" id="ARBA00023098"/>
    </source>
</evidence>
<dbReference type="InterPro" id="IPR050709">
    <property type="entry name" value="Biotin_Carboxyl_Carrier/Decarb"/>
</dbReference>
<evidence type="ECO:0000313" key="11">
    <source>
        <dbReference type="EMBL" id="QTR04507.1"/>
    </source>
</evidence>
<feature type="domain" description="Lipoyl-binding" evidence="10">
    <location>
        <begin position="69"/>
        <end position="157"/>
    </location>
</feature>
<dbReference type="CDD" id="cd06850">
    <property type="entry name" value="biotinyl_domain"/>
    <property type="match status" value="1"/>
</dbReference>
<dbReference type="PROSITE" id="PS50968">
    <property type="entry name" value="BIOTINYL_LIPOYL"/>
    <property type="match status" value="1"/>
</dbReference>
<sequence>MPEQTPATLVEQVRELVELVHTTSVSRIRIESDAFRVEIEAEPPAVAAAPAVTAPPPAPPATTPPRPTTAAVAAPAEPPAGAEVRALLVGVFYRCPAPGEPPFVEVGDRVEAGQQLGIVEAMKTMNPVTADRAGVVAAVPARDGEVVEFDQPLFVIGAS</sequence>
<keyword evidence="7 8" id="KW-0092">Biotin</keyword>
<protein>
    <recommendedName>
        <fullName evidence="2 8">Biotin carboxyl carrier protein of acetyl-CoA carboxylase</fullName>
    </recommendedName>
</protein>